<keyword evidence="8" id="KW-1185">Reference proteome</keyword>
<dbReference type="SUPFAM" id="SSF141072">
    <property type="entry name" value="CalX-like"/>
    <property type="match status" value="2"/>
</dbReference>
<dbReference type="GO" id="GO:0030001">
    <property type="term" value="P:metal ion transport"/>
    <property type="evidence" value="ECO:0007669"/>
    <property type="project" value="TreeGrafter"/>
</dbReference>
<dbReference type="AlphaFoldDB" id="A0A3G3JXM2"/>
<dbReference type="InterPro" id="IPR051171">
    <property type="entry name" value="CaCA"/>
</dbReference>
<dbReference type="RefSeq" id="WP_123040319.1">
    <property type="nucleotide sequence ID" value="NZ_CP033433.1"/>
</dbReference>
<feature type="domain" description="Calx-beta" evidence="6">
    <location>
        <begin position="259"/>
        <end position="358"/>
    </location>
</feature>
<dbReference type="NCBIfam" id="NF038133">
    <property type="entry name" value="choice_anch_L"/>
    <property type="match status" value="1"/>
</dbReference>
<evidence type="ECO:0000256" key="2">
    <source>
        <dbReference type="ARBA" id="ARBA00022737"/>
    </source>
</evidence>
<dbReference type="EMBL" id="CP033433">
    <property type="protein sequence ID" value="AYQ72259.1"/>
    <property type="molecule type" value="Genomic_DNA"/>
</dbReference>
<dbReference type="Gene3D" id="2.60.40.2030">
    <property type="match status" value="2"/>
</dbReference>
<dbReference type="Pfam" id="PF03160">
    <property type="entry name" value="Calx-beta"/>
    <property type="match status" value="2"/>
</dbReference>
<dbReference type="GO" id="GO:0016020">
    <property type="term" value="C:membrane"/>
    <property type="evidence" value="ECO:0007669"/>
    <property type="project" value="InterPro"/>
</dbReference>
<keyword evidence="4" id="KW-0406">Ion transport</keyword>
<keyword evidence="2" id="KW-0677">Repeat</keyword>
<keyword evidence="1 5" id="KW-0732">Signal</keyword>
<dbReference type="InterPro" id="IPR003644">
    <property type="entry name" value="Calx_beta"/>
</dbReference>
<dbReference type="SMART" id="SM00237">
    <property type="entry name" value="Calx_beta"/>
    <property type="match status" value="2"/>
</dbReference>
<evidence type="ECO:0000313" key="8">
    <source>
        <dbReference type="Proteomes" id="UP000269097"/>
    </source>
</evidence>
<evidence type="ECO:0000313" key="7">
    <source>
        <dbReference type="EMBL" id="AYQ72259.1"/>
    </source>
</evidence>
<evidence type="ECO:0000259" key="6">
    <source>
        <dbReference type="SMART" id="SM00237"/>
    </source>
</evidence>
<sequence>MKRRSNWRNKARKWSMLAAALPMLLAAFPAGASAADPALAVSPLSSSLTKEQLVQAFLGGSVTVSNVTFSGQNVQAGTFDGGNGIIGIDKGIMLSSGNISNVIGPNQNTGIGDDLDGAGDADLTALAEDDTYDASVLEFDFVPAGDVLKFKYVFASDEYNEYVNKGFNDVFGFFLNGTNIALLNDGVTPVTIDNINNDKNSDLYVDNEFYGEDAKFNTEMDGFTKVLNIEAPVHKGVTNHIKLALADAGDAVLDSAIFFGADTFTSEPVGNLQFSQPAYSVGENGGSAVITVTRSNGTSGAVSVDYSTSDGTATAGQDYGATSGTLTFAAGETSKTFSIPITDDNVAEGSETVQLALSNPTGGAELGQQKNATLTITDNDESTPPPQDPASIEFASDSYFTAEGDGTVTLTIVRSGSTDGVSTAQYCFCNKTAVNGQDYHGTSGTVTFQAGETSKTVTVDIVDDQLPEALETFGVFLKNPTGAVLGAKKWTWVSIQDNDTHL</sequence>
<keyword evidence="3" id="KW-0106">Calcium</keyword>
<proteinExistence type="predicted"/>
<dbReference type="PANTHER" id="PTHR11878">
    <property type="entry name" value="SODIUM/CALCIUM EXCHANGER"/>
    <property type="match status" value="1"/>
</dbReference>
<reference evidence="7 8" key="1">
    <citation type="submission" date="2018-10" db="EMBL/GenBank/DDBJ databases">
        <title>Genome Sequence of Cohnella sp.</title>
        <authorList>
            <person name="Srinivasan S."/>
            <person name="Kim M.K."/>
        </authorList>
    </citation>
    <scope>NUCLEOTIDE SEQUENCE [LARGE SCALE GENOMIC DNA]</scope>
    <source>
        <strain evidence="7 8">18JY8-7</strain>
    </source>
</reference>
<name>A0A3G3JXM2_9BACL</name>
<feature type="signal peptide" evidence="5">
    <location>
        <begin position="1"/>
        <end position="34"/>
    </location>
</feature>
<evidence type="ECO:0000256" key="3">
    <source>
        <dbReference type="ARBA" id="ARBA00022837"/>
    </source>
</evidence>
<feature type="domain" description="Calx-beta" evidence="6">
    <location>
        <begin position="372"/>
        <end position="478"/>
    </location>
</feature>
<dbReference type="GO" id="GO:0007154">
    <property type="term" value="P:cell communication"/>
    <property type="evidence" value="ECO:0007669"/>
    <property type="project" value="InterPro"/>
</dbReference>
<dbReference type="InterPro" id="IPR038081">
    <property type="entry name" value="CalX-like_sf"/>
</dbReference>
<organism evidence="7 8">
    <name type="scientific">Cohnella candidum</name>
    <dbReference type="NCBI Taxonomy" id="2674991"/>
    <lineage>
        <taxon>Bacteria</taxon>
        <taxon>Bacillati</taxon>
        <taxon>Bacillota</taxon>
        <taxon>Bacilli</taxon>
        <taxon>Bacillales</taxon>
        <taxon>Paenibacillaceae</taxon>
        <taxon>Cohnella</taxon>
    </lineage>
</organism>
<dbReference type="FunFam" id="2.60.40.2030:FF:000017">
    <property type="entry name" value="Adhesion G protein-coupled receptor V1"/>
    <property type="match status" value="1"/>
</dbReference>
<accession>A0A3G3JXM2</accession>
<dbReference type="InterPro" id="IPR049804">
    <property type="entry name" value="Choice_anch_L"/>
</dbReference>
<evidence type="ECO:0000256" key="5">
    <source>
        <dbReference type="SAM" id="SignalP"/>
    </source>
</evidence>
<evidence type="ECO:0000256" key="4">
    <source>
        <dbReference type="ARBA" id="ARBA00023065"/>
    </source>
</evidence>
<dbReference type="KEGG" id="coh:EAV92_06570"/>
<gene>
    <name evidence="7" type="ORF">EAV92_06570</name>
</gene>
<evidence type="ECO:0000256" key="1">
    <source>
        <dbReference type="ARBA" id="ARBA00022729"/>
    </source>
</evidence>
<feature type="chain" id="PRO_5018144357" description="Calx-beta domain-containing protein" evidence="5">
    <location>
        <begin position="35"/>
        <end position="502"/>
    </location>
</feature>
<protein>
    <recommendedName>
        <fullName evidence="6">Calx-beta domain-containing protein</fullName>
    </recommendedName>
</protein>
<dbReference type="Proteomes" id="UP000269097">
    <property type="component" value="Chromosome"/>
</dbReference>
<keyword evidence="4" id="KW-0813">Transport</keyword>
<dbReference type="PANTHER" id="PTHR11878:SF65">
    <property type="entry name" value="NA_CA-EXCHANGE PROTEIN, ISOFORM G"/>
    <property type="match status" value="1"/>
</dbReference>